<keyword evidence="2" id="KW-0732">Signal</keyword>
<feature type="region of interest" description="Disordered" evidence="1">
    <location>
        <begin position="229"/>
        <end position="249"/>
    </location>
</feature>
<protein>
    <recommendedName>
        <fullName evidence="5">C3H1-type domain-containing protein</fullName>
    </recommendedName>
</protein>
<dbReference type="RefSeq" id="WP_321544809.1">
    <property type="nucleotide sequence ID" value="NZ_JAXIVS010000002.1"/>
</dbReference>
<dbReference type="Proteomes" id="UP001291309">
    <property type="component" value="Unassembled WGS sequence"/>
</dbReference>
<evidence type="ECO:0000313" key="3">
    <source>
        <dbReference type="EMBL" id="MDY7226088.1"/>
    </source>
</evidence>
<dbReference type="EMBL" id="JAXIVS010000002">
    <property type="protein sequence ID" value="MDY7226088.1"/>
    <property type="molecule type" value="Genomic_DNA"/>
</dbReference>
<keyword evidence="4" id="KW-1185">Reference proteome</keyword>
<reference evidence="3 4" key="1">
    <citation type="submission" date="2023-12" db="EMBL/GenBank/DDBJ databases">
        <title>the genome sequence of Hyalangium sp. s54d21.</title>
        <authorList>
            <person name="Zhang X."/>
        </authorList>
    </citation>
    <scope>NUCLEOTIDE SEQUENCE [LARGE SCALE GENOMIC DNA]</scope>
    <source>
        <strain evidence="4">s54d21</strain>
    </source>
</reference>
<dbReference type="PROSITE" id="PS51257">
    <property type="entry name" value="PROKAR_LIPOPROTEIN"/>
    <property type="match status" value="1"/>
</dbReference>
<feature type="signal peptide" evidence="2">
    <location>
        <begin position="1"/>
        <end position="25"/>
    </location>
</feature>
<evidence type="ECO:0000313" key="4">
    <source>
        <dbReference type="Proteomes" id="UP001291309"/>
    </source>
</evidence>
<comment type="caution">
    <text evidence="3">The sequence shown here is derived from an EMBL/GenBank/DDBJ whole genome shotgun (WGS) entry which is preliminary data.</text>
</comment>
<name>A0ABU5GY14_9BACT</name>
<organism evidence="3 4">
    <name type="scientific">Hyalangium rubrum</name>
    <dbReference type="NCBI Taxonomy" id="3103134"/>
    <lineage>
        <taxon>Bacteria</taxon>
        <taxon>Pseudomonadati</taxon>
        <taxon>Myxococcota</taxon>
        <taxon>Myxococcia</taxon>
        <taxon>Myxococcales</taxon>
        <taxon>Cystobacterineae</taxon>
        <taxon>Archangiaceae</taxon>
        <taxon>Hyalangium</taxon>
    </lineage>
</organism>
<evidence type="ECO:0008006" key="5">
    <source>
        <dbReference type="Google" id="ProtNLM"/>
    </source>
</evidence>
<evidence type="ECO:0000256" key="1">
    <source>
        <dbReference type="SAM" id="MobiDB-lite"/>
    </source>
</evidence>
<feature type="chain" id="PRO_5046826350" description="C3H1-type domain-containing protein" evidence="2">
    <location>
        <begin position="26"/>
        <end position="281"/>
    </location>
</feature>
<gene>
    <name evidence="3" type="ORF">SYV04_06820</name>
</gene>
<sequence length="281" mass="30325">MRHLAVARFLLVLLACGLGCSCATARGTSAAEEEDSLELFLDSGASSLVCDETRLVGATSFSPTCLPTEESSRVTTTGLESLAEPLRECVLTSLPVETGNADPTACQRGAAQVLHGRLRQLGWLDATVSPPPRTPAPHTASLSVQLGVRYQVGPLFVEPDADARVAPERILTKARAAAPEGSWYTSSVLAAMHSRVFQMRKFRAVWVVGGEPDPERRLVPVTIDVWEKPSKPGKKDKPPKLSKQKRPDHCPKRGSICLNGRDCTFDHGLGCTVCSCRPGRW</sequence>
<proteinExistence type="predicted"/>
<accession>A0ABU5GY14</accession>
<evidence type="ECO:0000256" key="2">
    <source>
        <dbReference type="SAM" id="SignalP"/>
    </source>
</evidence>